<feature type="region of interest" description="Disordered" evidence="1">
    <location>
        <begin position="266"/>
        <end position="285"/>
    </location>
</feature>
<evidence type="ECO:0000313" key="2">
    <source>
        <dbReference type="RefSeq" id="XP_016504700.1"/>
    </source>
</evidence>
<evidence type="ECO:0000256" key="1">
    <source>
        <dbReference type="SAM" id="MobiDB-lite"/>
    </source>
</evidence>
<reference evidence="2" key="1">
    <citation type="submission" date="2025-08" db="UniProtKB">
        <authorList>
            <consortium name="RefSeq"/>
        </authorList>
    </citation>
    <scope>IDENTIFICATION</scope>
</reference>
<name>A0A1S4CUA1_TOBAC</name>
<dbReference type="OrthoDB" id="2919534at2759"/>
<accession>A0A1S4CUA1</accession>
<feature type="compositionally biased region" description="Basic residues" evidence="1">
    <location>
        <begin position="274"/>
        <end position="285"/>
    </location>
</feature>
<proteinExistence type="predicted"/>
<dbReference type="CDD" id="cd00303">
    <property type="entry name" value="retropepsin_like"/>
    <property type="match status" value="1"/>
</dbReference>
<dbReference type="AlphaFoldDB" id="A0A1S4CUA1"/>
<dbReference type="PANTHER" id="PTHR33240">
    <property type="entry name" value="OS08G0508500 PROTEIN"/>
    <property type="match status" value="1"/>
</dbReference>
<dbReference type="OMA" id="RIHDEYN"/>
<gene>
    <name evidence="2" type="primary">LOC107822656</name>
</gene>
<organism evidence="2">
    <name type="scientific">Nicotiana tabacum</name>
    <name type="common">Common tobacco</name>
    <dbReference type="NCBI Taxonomy" id="4097"/>
    <lineage>
        <taxon>Eukaryota</taxon>
        <taxon>Viridiplantae</taxon>
        <taxon>Streptophyta</taxon>
        <taxon>Embryophyta</taxon>
        <taxon>Tracheophyta</taxon>
        <taxon>Spermatophyta</taxon>
        <taxon>Magnoliopsida</taxon>
        <taxon>eudicotyledons</taxon>
        <taxon>Gunneridae</taxon>
        <taxon>Pentapetalae</taxon>
        <taxon>asterids</taxon>
        <taxon>lamiids</taxon>
        <taxon>Solanales</taxon>
        <taxon>Solanaceae</taxon>
        <taxon>Nicotianoideae</taxon>
        <taxon>Nicotianeae</taxon>
        <taxon>Nicotiana</taxon>
    </lineage>
</organism>
<dbReference type="KEGG" id="nta:107822656"/>
<protein>
    <submittedName>
        <fullName evidence="2">Uncharacterized protein</fullName>
    </submittedName>
</protein>
<dbReference type="PaxDb" id="4097-A0A1S4CUA1"/>
<sequence length="285" mass="32737">MRSDSSTRKSDALYEFHQERGHKTKDYIVLRQEVVNMLRQRHLKELLNDRGRTNFARVHEQHQGPPKPPSPACTIHMIISGIDDSFINNVKFTTTHKLKRSIIRERYDRLENSIIFDKSDTNSLTFPHNDALAITLRILDTDVRCTIVDDGSGACIFHPRVLAQVKLEDKIVPHCITLTGFNNAVERTSGEITLPVLAGGVTPETTFHIIDQDIMYNAKVGRPWIHTMRAVPSNLYQVFKFPTPWGIFSIRGEQHTSRECYRIALDNSATQQKRDKKKRHNNQQG</sequence>
<dbReference type="PANTHER" id="PTHR33240:SF8">
    <property type="entry name" value="OS03G0439900 PROTEIN"/>
    <property type="match status" value="1"/>
</dbReference>
<dbReference type="RefSeq" id="XP_016504700.1">
    <property type="nucleotide sequence ID" value="XM_016649214.1"/>
</dbReference>